<dbReference type="AlphaFoldDB" id="A0A2H0KRY5"/>
<dbReference type="Pfam" id="PF13521">
    <property type="entry name" value="AAA_28"/>
    <property type="match status" value="1"/>
</dbReference>
<dbReference type="Gene3D" id="3.40.50.300">
    <property type="entry name" value="P-loop containing nucleotide triphosphate hydrolases"/>
    <property type="match status" value="1"/>
</dbReference>
<dbReference type="InterPro" id="IPR027417">
    <property type="entry name" value="P-loop_NTPase"/>
</dbReference>
<protein>
    <recommendedName>
        <fullName evidence="1">NadR/Ttd14 AAA domain-containing protein</fullName>
    </recommendedName>
</protein>
<accession>A0A2H0KRY5</accession>
<gene>
    <name evidence="2" type="ORF">COV84_03925</name>
</gene>
<sequence length="194" mass="22898">MLFYLFFYNIENKSKRREKMRNSKKIRIATAGSHGTGKTFLAKKLARRLGINYIHDIVRKEAVPKGFEINENTPLEVQLWLVMRQWELERTTPPGWVADKCLFDYLIYGEIALKDAKAKKVIRDVVLKNAKYDYVVWVPIEFPMEKDGVRSEKENFRKEVERRYKNLLKKLGVKLILVSGSKKARVEQALRRIH</sequence>
<dbReference type="EMBL" id="PCVO01000059">
    <property type="protein sequence ID" value="PIQ74923.1"/>
    <property type="molecule type" value="Genomic_DNA"/>
</dbReference>
<feature type="domain" description="NadR/Ttd14 AAA" evidence="1">
    <location>
        <begin position="27"/>
        <end position="185"/>
    </location>
</feature>
<dbReference type="InterPro" id="IPR038727">
    <property type="entry name" value="NadR/Ttd14_AAA_dom"/>
</dbReference>
<dbReference type="SUPFAM" id="SSF52540">
    <property type="entry name" value="P-loop containing nucleoside triphosphate hydrolases"/>
    <property type="match status" value="1"/>
</dbReference>
<dbReference type="Proteomes" id="UP000229317">
    <property type="component" value="Unassembled WGS sequence"/>
</dbReference>
<comment type="caution">
    <text evidence="2">The sequence shown here is derived from an EMBL/GenBank/DDBJ whole genome shotgun (WGS) entry which is preliminary data.</text>
</comment>
<evidence type="ECO:0000313" key="3">
    <source>
        <dbReference type="Proteomes" id="UP000229317"/>
    </source>
</evidence>
<proteinExistence type="predicted"/>
<name>A0A2H0KRY5_9BACT</name>
<reference evidence="2 3" key="1">
    <citation type="submission" date="2017-09" db="EMBL/GenBank/DDBJ databases">
        <title>Depth-based differentiation of microbial function through sediment-hosted aquifers and enrichment of novel symbionts in the deep terrestrial subsurface.</title>
        <authorList>
            <person name="Probst A.J."/>
            <person name="Ladd B."/>
            <person name="Jarett J.K."/>
            <person name="Geller-Mcgrath D.E."/>
            <person name="Sieber C.M."/>
            <person name="Emerson J.B."/>
            <person name="Anantharaman K."/>
            <person name="Thomas B.C."/>
            <person name="Malmstrom R."/>
            <person name="Stieglmeier M."/>
            <person name="Klingl A."/>
            <person name="Woyke T."/>
            <person name="Ryan C.M."/>
            <person name="Banfield J.F."/>
        </authorList>
    </citation>
    <scope>NUCLEOTIDE SEQUENCE [LARGE SCALE GENOMIC DNA]</scope>
    <source>
        <strain evidence="2">CG11_big_fil_rev_8_21_14_0_20_40_15</strain>
    </source>
</reference>
<organism evidence="2 3">
    <name type="scientific">Candidatus Portnoybacteria bacterium CG11_big_fil_rev_8_21_14_0_20_40_15</name>
    <dbReference type="NCBI Taxonomy" id="1974817"/>
    <lineage>
        <taxon>Bacteria</taxon>
        <taxon>Candidatus Portnoyibacteriota</taxon>
    </lineage>
</organism>
<evidence type="ECO:0000259" key="1">
    <source>
        <dbReference type="Pfam" id="PF13521"/>
    </source>
</evidence>
<evidence type="ECO:0000313" key="2">
    <source>
        <dbReference type="EMBL" id="PIQ74923.1"/>
    </source>
</evidence>